<dbReference type="FunFam" id="3.30.70.2740:FF:000001">
    <property type="entry name" value="D-lactate dehydrogenase mitochondrial"/>
    <property type="match status" value="1"/>
</dbReference>
<dbReference type="InterPro" id="IPR016166">
    <property type="entry name" value="FAD-bd_PCMH"/>
</dbReference>
<evidence type="ECO:0000259" key="8">
    <source>
        <dbReference type="PROSITE" id="PS51387"/>
    </source>
</evidence>
<keyword evidence="6" id="KW-0560">Oxidoreductase</keyword>
<comment type="similarity">
    <text evidence="2">Belongs to the FAD-binding oxidoreductase/transferase type 4 family.</text>
</comment>
<protein>
    <recommendedName>
        <fullName evidence="7">D-lactate dehydrogenase (cytochrome)</fullName>
        <ecNumber evidence="7">1.1.2.4</ecNumber>
    </recommendedName>
</protein>
<dbReference type="Pfam" id="PF02913">
    <property type="entry name" value="FAD-oxidase_C"/>
    <property type="match status" value="1"/>
</dbReference>
<dbReference type="Gene3D" id="3.30.465.10">
    <property type="match status" value="1"/>
</dbReference>
<dbReference type="InterPro" id="IPR016164">
    <property type="entry name" value="FAD-linked_Oxase-like_C"/>
</dbReference>
<dbReference type="EMBL" id="CP014168">
    <property type="protein sequence ID" value="AOH84327.1"/>
    <property type="molecule type" value="Genomic_DNA"/>
</dbReference>
<evidence type="ECO:0000256" key="3">
    <source>
        <dbReference type="ARBA" id="ARBA00022630"/>
    </source>
</evidence>
<dbReference type="STRING" id="1560345.AWL63_10445"/>
<gene>
    <name evidence="9" type="ORF">AWL63_10445</name>
</gene>
<dbReference type="InterPro" id="IPR006094">
    <property type="entry name" value="Oxid_FAD_bind_N"/>
</dbReference>
<dbReference type="PANTHER" id="PTHR11748:SF111">
    <property type="entry name" value="D-LACTATE DEHYDROGENASE, MITOCHONDRIAL-RELATED"/>
    <property type="match status" value="1"/>
</dbReference>
<name>A0A1B3ZA94_9SPHN</name>
<evidence type="ECO:0000256" key="2">
    <source>
        <dbReference type="ARBA" id="ARBA00008000"/>
    </source>
</evidence>
<reference evidence="9 10" key="1">
    <citation type="submission" date="2016-01" db="EMBL/GenBank/DDBJ databases">
        <title>Complete genome and mega plasmid sequence of Sphingomonas panacis DCY99 elicits systemic resistance in rice to Xanthomonas oryzae.</title>
        <authorList>
            <person name="Kim Y.J."/>
            <person name="Yang D.C."/>
            <person name="Sing P."/>
        </authorList>
    </citation>
    <scope>NUCLEOTIDE SEQUENCE [LARGE SCALE GENOMIC DNA]</scope>
    <source>
        <strain evidence="9 10">DCY99</strain>
    </source>
</reference>
<comment type="cofactor">
    <cofactor evidence="1">
        <name>FAD</name>
        <dbReference type="ChEBI" id="CHEBI:57692"/>
    </cofactor>
</comment>
<dbReference type="Proteomes" id="UP000094256">
    <property type="component" value="Chromosome"/>
</dbReference>
<dbReference type="GO" id="GO:0071949">
    <property type="term" value="F:FAD binding"/>
    <property type="evidence" value="ECO:0007669"/>
    <property type="project" value="InterPro"/>
</dbReference>
<dbReference type="PROSITE" id="PS51387">
    <property type="entry name" value="FAD_PCMH"/>
    <property type="match status" value="1"/>
</dbReference>
<evidence type="ECO:0000256" key="6">
    <source>
        <dbReference type="ARBA" id="ARBA00023002"/>
    </source>
</evidence>
<dbReference type="Gene3D" id="1.10.45.10">
    <property type="entry name" value="Vanillyl-alcohol Oxidase, Chain A, domain 4"/>
    <property type="match status" value="1"/>
</dbReference>
<dbReference type="FunFam" id="1.10.45.10:FF:000001">
    <property type="entry name" value="D-lactate dehydrogenase mitochondrial"/>
    <property type="match status" value="1"/>
</dbReference>
<dbReference type="Pfam" id="PF01565">
    <property type="entry name" value="FAD_binding_4"/>
    <property type="match status" value="1"/>
</dbReference>
<keyword evidence="3" id="KW-0285">Flavoprotein</keyword>
<dbReference type="FunFam" id="3.30.465.10:FF:000016">
    <property type="entry name" value="probable D-lactate dehydrogenase, mitochondrial"/>
    <property type="match status" value="1"/>
</dbReference>
<keyword evidence="4" id="KW-0274">FAD</keyword>
<dbReference type="InterPro" id="IPR036318">
    <property type="entry name" value="FAD-bd_PCMH-like_sf"/>
</dbReference>
<evidence type="ECO:0000256" key="7">
    <source>
        <dbReference type="ARBA" id="ARBA00038897"/>
    </source>
</evidence>
<evidence type="ECO:0000256" key="1">
    <source>
        <dbReference type="ARBA" id="ARBA00001974"/>
    </source>
</evidence>
<dbReference type="PANTHER" id="PTHR11748">
    <property type="entry name" value="D-LACTATE DEHYDROGENASE"/>
    <property type="match status" value="1"/>
</dbReference>
<dbReference type="GO" id="GO:0008720">
    <property type="term" value="F:D-lactate dehydrogenase (NAD+) activity"/>
    <property type="evidence" value="ECO:0007669"/>
    <property type="project" value="TreeGrafter"/>
</dbReference>
<dbReference type="InterPro" id="IPR016171">
    <property type="entry name" value="Vanillyl_alc_oxidase_C-sub2"/>
</dbReference>
<dbReference type="Gene3D" id="3.30.70.2740">
    <property type="match status" value="1"/>
</dbReference>
<keyword evidence="5" id="KW-0809">Transit peptide</keyword>
<dbReference type="KEGG" id="span:AWL63_10445"/>
<dbReference type="SUPFAM" id="SSF56176">
    <property type="entry name" value="FAD-binding/transporter-associated domain-like"/>
    <property type="match status" value="1"/>
</dbReference>
<evidence type="ECO:0000256" key="5">
    <source>
        <dbReference type="ARBA" id="ARBA00022946"/>
    </source>
</evidence>
<sequence>MNAVVEISPGSGLPAAARAALDDRLGARVSYAEGICSQHAQSETHFPSRLPDAVVFAESTEEVIFVVRLCAEHGVKLTAFGAGTSIEGSALPIFGGISLDMSRMNRILDVNADDFDVTVEAGVTRIALNNHLRDQGLFFPVDPGADATIGGMASTRASGTNAVRYGTMREAVLSLRVVTADGREIRTARRARKSAAGYDLTHLFVGAEGTLGIITEVTLRLHPIPEVISSAVCSFETIEGAATTVIQAIQLGIPLARAEILDDIQMRAVNLWSKLDYPEKTTLFFEFHGSQASVDEQVALVEELSSGNGGGAFAWSSLPEERSRLWKARHEAYYATLGLRPGSSGWATDVCVPIGRLADCISETKHDLATCSVPATICGHVGDGNFHVLFALDPDTPAEWEEVEALNARLIARALAMDGTCTGEHGIGIGKQAALIDELGEGVDLMRHIKRALDPHGMFNPGKIFAPN</sequence>
<dbReference type="SUPFAM" id="SSF55103">
    <property type="entry name" value="FAD-linked oxidases, C-terminal domain"/>
    <property type="match status" value="1"/>
</dbReference>
<feature type="domain" description="FAD-binding PCMH-type" evidence="8">
    <location>
        <begin position="47"/>
        <end position="224"/>
    </location>
</feature>
<dbReference type="EC" id="1.1.2.4" evidence="7"/>
<organism evidence="9 10">
    <name type="scientific">Sphingomonas panacis</name>
    <dbReference type="NCBI Taxonomy" id="1560345"/>
    <lineage>
        <taxon>Bacteria</taxon>
        <taxon>Pseudomonadati</taxon>
        <taxon>Pseudomonadota</taxon>
        <taxon>Alphaproteobacteria</taxon>
        <taxon>Sphingomonadales</taxon>
        <taxon>Sphingomonadaceae</taxon>
        <taxon>Sphingomonas</taxon>
    </lineage>
</organism>
<accession>A0A1B3ZA94</accession>
<proteinExistence type="inferred from homology"/>
<dbReference type="RefSeq" id="WP_069204887.1">
    <property type="nucleotide sequence ID" value="NZ_CP014168.1"/>
</dbReference>
<evidence type="ECO:0000313" key="10">
    <source>
        <dbReference type="Proteomes" id="UP000094256"/>
    </source>
</evidence>
<dbReference type="InterPro" id="IPR016169">
    <property type="entry name" value="FAD-bd_PCMH_sub2"/>
</dbReference>
<keyword evidence="10" id="KW-1185">Reference proteome</keyword>
<dbReference type="AlphaFoldDB" id="A0A1B3ZA94"/>
<dbReference type="GO" id="GO:0004458">
    <property type="term" value="F:D-lactate dehydrogenase (cytochrome) activity"/>
    <property type="evidence" value="ECO:0007669"/>
    <property type="project" value="UniProtKB-EC"/>
</dbReference>
<dbReference type="GO" id="GO:1903457">
    <property type="term" value="P:lactate catabolic process"/>
    <property type="evidence" value="ECO:0007669"/>
    <property type="project" value="TreeGrafter"/>
</dbReference>
<evidence type="ECO:0000256" key="4">
    <source>
        <dbReference type="ARBA" id="ARBA00022827"/>
    </source>
</evidence>
<dbReference type="OrthoDB" id="9811557at2"/>
<dbReference type="InterPro" id="IPR004113">
    <property type="entry name" value="FAD-bd_oxidored_4_C"/>
</dbReference>
<evidence type="ECO:0000313" key="9">
    <source>
        <dbReference type="EMBL" id="AOH84327.1"/>
    </source>
</evidence>